<protein>
    <submittedName>
        <fullName evidence="2">Uncharacterized protein</fullName>
    </submittedName>
</protein>
<organism evidence="2 3">
    <name type="scientific">Triparma laevis f. longispina</name>
    <dbReference type="NCBI Taxonomy" id="1714387"/>
    <lineage>
        <taxon>Eukaryota</taxon>
        <taxon>Sar</taxon>
        <taxon>Stramenopiles</taxon>
        <taxon>Ochrophyta</taxon>
        <taxon>Bolidophyceae</taxon>
        <taxon>Parmales</taxon>
        <taxon>Triparmaceae</taxon>
        <taxon>Triparma</taxon>
    </lineage>
</organism>
<gene>
    <name evidence="2" type="ORF">TrLO_g13963</name>
</gene>
<name>A0A9W7F8M3_9STRA</name>
<sequence length="737" mass="81243">MGKSQYARKADNNQKRKASRRKEGQDAQLKSLVAKAEGNCHVYESLLDDEFAEASESQRNSTTDSRWVCADHLFREGCRERKCRRNHDVTPISEIVTTGELEQTTLSSSSRPRSKSRSTSMSECGGVCVQSYVCLKSESEKKSWRPSGEVVYVVVEGALVYNRDSGGFVKSTAAPSAPSAPPTPPFPPLSPTQNTSSEGLDLDLKQASITLKSNPTKSPTHFPILPEFVLGQILTFIEDVGDFGRVGMTCKLNLEIFTSPTLIQIINKNYNWSHPSTLSDFQTLHYTRKNLAHNRLLIAVKLAEPVKLIAPPTFMVSKSIVHKDNVIIAGGESLFVFKVGSGSPIHTVRAAPYKKDITLLDITLLPLSTILSLSTLPKSPLKLYLSPIPLDSVLCGEGLTASSVIFCLDDCLLDAFKSKAYGQERFSGDGVEFVGIANGNENSNTHSKVLGVTGSSFVLGTYAIWMYPELQGDWTSSPNTWTFSVYSEILLFTFNPSTSTLTFSHCLAHELVHSETAVLPGPNNPLSNFNELCNLSDLQVESVVKNAFSQIDLGDLIGISLGLYNKKTVEVFMAEKRFMIDMVEPYKITDSDDISTTTETLDIDWGLGSSSSNIRAEITSENFDVGGGLDVVENLNVLLINESLIPPQPISPVTTMTRVYAYPWLTITDVCYCLTTRDREDNNSFECRFAGFKGFGDEVSNVQVVSSVKKEKKKKRMQKQDIKHDGFARGKNRAMKL</sequence>
<keyword evidence="3" id="KW-1185">Reference proteome</keyword>
<evidence type="ECO:0000313" key="2">
    <source>
        <dbReference type="EMBL" id="GMI04789.1"/>
    </source>
</evidence>
<dbReference type="AlphaFoldDB" id="A0A9W7F8M3"/>
<feature type="compositionally biased region" description="Low complexity" evidence="1">
    <location>
        <begin position="104"/>
        <end position="122"/>
    </location>
</feature>
<comment type="caution">
    <text evidence="2">The sequence shown here is derived from an EMBL/GenBank/DDBJ whole genome shotgun (WGS) entry which is preliminary data.</text>
</comment>
<feature type="region of interest" description="Disordered" evidence="1">
    <location>
        <begin position="171"/>
        <end position="198"/>
    </location>
</feature>
<feature type="compositionally biased region" description="Pro residues" evidence="1">
    <location>
        <begin position="178"/>
        <end position="190"/>
    </location>
</feature>
<feature type="region of interest" description="Disordered" evidence="1">
    <location>
        <begin position="94"/>
        <end position="122"/>
    </location>
</feature>
<feature type="region of interest" description="Disordered" evidence="1">
    <location>
        <begin position="1"/>
        <end position="28"/>
    </location>
</feature>
<evidence type="ECO:0000313" key="3">
    <source>
        <dbReference type="Proteomes" id="UP001165122"/>
    </source>
</evidence>
<evidence type="ECO:0000256" key="1">
    <source>
        <dbReference type="SAM" id="MobiDB-lite"/>
    </source>
</evidence>
<proteinExistence type="predicted"/>
<accession>A0A9W7F8M3</accession>
<reference evidence="3" key="1">
    <citation type="journal article" date="2023" name="Commun. Biol.">
        <title>Genome analysis of Parmales, the sister group of diatoms, reveals the evolutionary specialization of diatoms from phago-mixotrophs to photoautotrophs.</title>
        <authorList>
            <person name="Ban H."/>
            <person name="Sato S."/>
            <person name="Yoshikawa S."/>
            <person name="Yamada K."/>
            <person name="Nakamura Y."/>
            <person name="Ichinomiya M."/>
            <person name="Sato N."/>
            <person name="Blanc-Mathieu R."/>
            <person name="Endo H."/>
            <person name="Kuwata A."/>
            <person name="Ogata H."/>
        </authorList>
    </citation>
    <scope>NUCLEOTIDE SEQUENCE [LARGE SCALE GENOMIC DNA]</scope>
    <source>
        <strain evidence="3">NIES 3700</strain>
    </source>
</reference>
<dbReference type="EMBL" id="BRXW01000077">
    <property type="protein sequence ID" value="GMI04789.1"/>
    <property type="molecule type" value="Genomic_DNA"/>
</dbReference>
<dbReference type="Proteomes" id="UP001165122">
    <property type="component" value="Unassembled WGS sequence"/>
</dbReference>
<dbReference type="OrthoDB" id="10596385at2759"/>